<dbReference type="GO" id="GO:0005886">
    <property type="term" value="C:plasma membrane"/>
    <property type="evidence" value="ECO:0007669"/>
    <property type="project" value="TreeGrafter"/>
</dbReference>
<keyword evidence="2 5" id="KW-0812">Transmembrane</keyword>
<feature type="transmembrane region" description="Helical" evidence="5">
    <location>
        <begin position="407"/>
        <end position="426"/>
    </location>
</feature>
<dbReference type="EMBL" id="LDEV01003200">
    <property type="protein sequence ID" value="KLJ06317.1"/>
    <property type="molecule type" value="Genomic_DNA"/>
</dbReference>
<evidence type="ECO:0000256" key="4">
    <source>
        <dbReference type="ARBA" id="ARBA00023136"/>
    </source>
</evidence>
<name>A0A0H1B5T0_9EURO</name>
<evidence type="ECO:0008006" key="8">
    <source>
        <dbReference type="Google" id="ProtNLM"/>
    </source>
</evidence>
<dbReference type="Gene3D" id="1.20.1250.20">
    <property type="entry name" value="MFS general substrate transporter like domains"/>
    <property type="match status" value="2"/>
</dbReference>
<dbReference type="SUPFAM" id="SSF103473">
    <property type="entry name" value="MFS general substrate transporter"/>
    <property type="match status" value="1"/>
</dbReference>
<proteinExistence type="predicted"/>
<evidence type="ECO:0000313" key="6">
    <source>
        <dbReference type="EMBL" id="KLJ06317.1"/>
    </source>
</evidence>
<dbReference type="OrthoDB" id="4078873at2759"/>
<keyword evidence="7" id="KW-1185">Reference proteome</keyword>
<feature type="transmembrane region" description="Helical" evidence="5">
    <location>
        <begin position="61"/>
        <end position="85"/>
    </location>
</feature>
<dbReference type="InterPro" id="IPR011701">
    <property type="entry name" value="MFS"/>
</dbReference>
<dbReference type="PANTHER" id="PTHR23501">
    <property type="entry name" value="MAJOR FACILITATOR SUPERFAMILY"/>
    <property type="match status" value="1"/>
</dbReference>
<feature type="transmembrane region" description="Helical" evidence="5">
    <location>
        <begin position="381"/>
        <end position="400"/>
    </location>
</feature>
<feature type="transmembrane region" description="Helical" evidence="5">
    <location>
        <begin position="438"/>
        <end position="462"/>
    </location>
</feature>
<dbReference type="InterPro" id="IPR036259">
    <property type="entry name" value="MFS_trans_sf"/>
</dbReference>
<evidence type="ECO:0000256" key="3">
    <source>
        <dbReference type="ARBA" id="ARBA00022989"/>
    </source>
</evidence>
<keyword evidence="4 5" id="KW-0472">Membrane</keyword>
<dbReference type="Proteomes" id="UP000053573">
    <property type="component" value="Unassembled WGS sequence"/>
</dbReference>
<evidence type="ECO:0000256" key="1">
    <source>
        <dbReference type="ARBA" id="ARBA00004141"/>
    </source>
</evidence>
<feature type="transmembrane region" description="Helical" evidence="5">
    <location>
        <begin position="159"/>
        <end position="176"/>
    </location>
</feature>
<dbReference type="STRING" id="2060906.A0A0H1B5T0"/>
<dbReference type="PANTHER" id="PTHR23501:SF107">
    <property type="entry name" value="TRANSPORTER, PUTATIVE (AFU_ORTHOLOGUE AFUA_7G04730)-RELATED"/>
    <property type="match status" value="1"/>
</dbReference>
<feature type="transmembrane region" description="Helical" evidence="5">
    <location>
        <begin position="547"/>
        <end position="565"/>
    </location>
</feature>
<feature type="transmembrane region" description="Helical" evidence="5">
    <location>
        <begin position="300"/>
        <end position="321"/>
    </location>
</feature>
<sequence length="586" mass="64719">MVAVSKETPDMEKNFAREHCVNGVPEANVHPLHDSDKSSVDFQPGVKRVRAVSSVWSNRTLWLTFSLLYLVSFVDMLLTSVQFALNPWITSSFEKHGLLASVSIVSTILSGCSTLTLAKIVDIWGRIEGFLFMLVLVIVGLIMKATCKNMEAYVGAHTLYWTGHIGMIYCVDVMLADMTTLRNRMIMFGINNTPTIASTFAGPKIADLFYANLNFRWAFGAFAIMILGVSIPVVVIMIFMERKSVKEGYLIKERSDRTLWQSIEYHLVQFDVVGIVLITAAFALILLPFSIVVYAPKGWATGYIIAMEVVGVVCLALFVGWERYLAPVQFLPFKYLKQPTIIGSCLLYGVMFASTFCWNAYFNSYLIVVHRLSITTAGYVLNSFSLSSAILAPFIGFLIRYTGNFKWAAYTGVPFMLLGTALLIPFRQPDTHIGPVTITQVLVGIGTSFFSVCGQLAVMSVVSHQEVAVVLAIWGMFGSIGASIGLAIAGAMWNNILPTALYQRLPEESKHLAAQIFGDMALQMSYLDGTPEREAIVGAYADVQRKMVIAGVCMMPLVLASIVIWKNVNVKKQEEEEGSQTTGNVF</sequence>
<keyword evidence="3 5" id="KW-1133">Transmembrane helix</keyword>
<comment type="caution">
    <text evidence="6">The sequence shown here is derived from an EMBL/GenBank/DDBJ whole genome shotgun (WGS) entry which is preliminary data.</text>
</comment>
<reference evidence="7" key="1">
    <citation type="journal article" date="2015" name="PLoS Genet.">
        <title>The dynamic genome and transcriptome of the human fungal pathogen Blastomyces and close relative Emmonsia.</title>
        <authorList>
            <person name="Munoz J.F."/>
            <person name="Gauthier G.M."/>
            <person name="Desjardins C.A."/>
            <person name="Gallo J.E."/>
            <person name="Holder J."/>
            <person name="Sullivan T.D."/>
            <person name="Marty A.J."/>
            <person name="Carmen J.C."/>
            <person name="Chen Z."/>
            <person name="Ding L."/>
            <person name="Gujja S."/>
            <person name="Magrini V."/>
            <person name="Misas E."/>
            <person name="Mitreva M."/>
            <person name="Priest M."/>
            <person name="Saif S."/>
            <person name="Whiston E.A."/>
            <person name="Young S."/>
            <person name="Zeng Q."/>
            <person name="Goldman W.E."/>
            <person name="Mardis E.R."/>
            <person name="Taylor J.W."/>
            <person name="McEwen J.G."/>
            <person name="Clay O.K."/>
            <person name="Klein B.S."/>
            <person name="Cuomo C.A."/>
        </authorList>
    </citation>
    <scope>NUCLEOTIDE SEQUENCE [LARGE SCALE GENOMIC DNA]</scope>
    <source>
        <strain evidence="7">UAMH 139</strain>
    </source>
</reference>
<dbReference type="AlphaFoldDB" id="A0A0H1B5T0"/>
<feature type="transmembrane region" description="Helical" evidence="5">
    <location>
        <begin position="97"/>
        <end position="118"/>
    </location>
</feature>
<evidence type="ECO:0000313" key="7">
    <source>
        <dbReference type="Proteomes" id="UP000053573"/>
    </source>
</evidence>
<evidence type="ECO:0000256" key="5">
    <source>
        <dbReference type="SAM" id="Phobius"/>
    </source>
</evidence>
<feature type="transmembrane region" description="Helical" evidence="5">
    <location>
        <begin position="469"/>
        <end position="493"/>
    </location>
</feature>
<feature type="transmembrane region" description="Helical" evidence="5">
    <location>
        <begin position="130"/>
        <end position="147"/>
    </location>
</feature>
<feature type="transmembrane region" description="Helical" evidence="5">
    <location>
        <begin position="272"/>
        <end position="294"/>
    </location>
</feature>
<accession>A0A0H1B5T0</accession>
<feature type="transmembrane region" description="Helical" evidence="5">
    <location>
        <begin position="341"/>
        <end position="361"/>
    </location>
</feature>
<dbReference type="GO" id="GO:0022857">
    <property type="term" value="F:transmembrane transporter activity"/>
    <property type="evidence" value="ECO:0007669"/>
    <property type="project" value="InterPro"/>
</dbReference>
<dbReference type="Pfam" id="PF07690">
    <property type="entry name" value="MFS_1"/>
    <property type="match status" value="1"/>
</dbReference>
<evidence type="ECO:0000256" key="2">
    <source>
        <dbReference type="ARBA" id="ARBA00022692"/>
    </source>
</evidence>
<organism evidence="6 7">
    <name type="scientific">Blastomyces silverae</name>
    <dbReference type="NCBI Taxonomy" id="2060906"/>
    <lineage>
        <taxon>Eukaryota</taxon>
        <taxon>Fungi</taxon>
        <taxon>Dikarya</taxon>
        <taxon>Ascomycota</taxon>
        <taxon>Pezizomycotina</taxon>
        <taxon>Eurotiomycetes</taxon>
        <taxon>Eurotiomycetidae</taxon>
        <taxon>Onygenales</taxon>
        <taxon>Ajellomycetaceae</taxon>
        <taxon>Blastomyces</taxon>
    </lineage>
</organism>
<feature type="transmembrane region" description="Helical" evidence="5">
    <location>
        <begin position="217"/>
        <end position="240"/>
    </location>
</feature>
<comment type="subcellular location">
    <subcellularLocation>
        <location evidence="1">Membrane</location>
        <topology evidence="1">Multi-pass membrane protein</topology>
    </subcellularLocation>
</comment>
<gene>
    <name evidence="6" type="ORF">EMPG_10301</name>
</gene>
<protein>
    <recommendedName>
        <fullName evidence="8">Major facilitator superfamily (MFS) profile domain-containing protein</fullName>
    </recommendedName>
</protein>